<proteinExistence type="predicted"/>
<protein>
    <submittedName>
        <fullName evidence="1">Uncharacterized protein</fullName>
    </submittedName>
</protein>
<sequence>MHHKKTTTANHFKMKKTVLAILLISFIVSCEKETSTDNNKNVENKEWFINLKSPCDKNTTCKLKINKAFYKGDTVYYSFFTGALCDMYFSISIVDIEGDTIKTYSGPDEIETFNSEVEFIETIYSCDE</sequence>
<dbReference type="Proteomes" id="UP000184164">
    <property type="component" value="Unassembled WGS sequence"/>
</dbReference>
<dbReference type="AlphaFoldDB" id="A0A1M4YU53"/>
<evidence type="ECO:0000313" key="2">
    <source>
        <dbReference type="Proteomes" id="UP000184164"/>
    </source>
</evidence>
<dbReference type="EMBL" id="FQUM01000003">
    <property type="protein sequence ID" value="SHF09002.1"/>
    <property type="molecule type" value="Genomic_DNA"/>
</dbReference>
<name>A0A1M4YU53_9BACT</name>
<organism evidence="1 2">
    <name type="scientific">Mariniphaga anaerophila</name>
    <dbReference type="NCBI Taxonomy" id="1484053"/>
    <lineage>
        <taxon>Bacteria</taxon>
        <taxon>Pseudomonadati</taxon>
        <taxon>Bacteroidota</taxon>
        <taxon>Bacteroidia</taxon>
        <taxon>Marinilabiliales</taxon>
        <taxon>Prolixibacteraceae</taxon>
        <taxon>Mariniphaga</taxon>
    </lineage>
</organism>
<accession>A0A1M4YU53</accession>
<reference evidence="1 2" key="1">
    <citation type="submission" date="2016-11" db="EMBL/GenBank/DDBJ databases">
        <authorList>
            <person name="Jaros S."/>
            <person name="Januszkiewicz K."/>
            <person name="Wedrychowicz H."/>
        </authorList>
    </citation>
    <scope>NUCLEOTIDE SEQUENCE [LARGE SCALE GENOMIC DNA]</scope>
    <source>
        <strain evidence="1 2">DSM 26910</strain>
    </source>
</reference>
<dbReference type="PROSITE" id="PS51257">
    <property type="entry name" value="PROKAR_LIPOPROTEIN"/>
    <property type="match status" value="1"/>
</dbReference>
<gene>
    <name evidence="1" type="ORF">SAMN05444274_103458</name>
</gene>
<keyword evidence="2" id="KW-1185">Reference proteome</keyword>
<evidence type="ECO:0000313" key="1">
    <source>
        <dbReference type="EMBL" id="SHF09002.1"/>
    </source>
</evidence>